<sequence length="101" mass="11731">QTVNEDFFANSPHSDIIFDLITCLSQYQQVLEKCYQDLDAYHLVKYLFKFCNKVNRVINEVRVKDFENVEDGQQALLMFDTSKSVLKSGMEILGLKVLSEM</sequence>
<proteinExistence type="predicted"/>
<dbReference type="EC" id="6.1.1.19" evidence="1"/>
<dbReference type="PANTHER" id="PTHR11956">
    <property type="entry name" value="ARGINYL-TRNA SYNTHETASE"/>
    <property type="match status" value="1"/>
</dbReference>
<dbReference type="SUPFAM" id="SSF47323">
    <property type="entry name" value="Anticodon-binding domain of a subclass of class I aminoacyl-tRNA synthetases"/>
    <property type="match status" value="1"/>
</dbReference>
<dbReference type="EMBL" id="GECZ01029389">
    <property type="protein sequence ID" value="JAS40380.1"/>
    <property type="molecule type" value="Transcribed_RNA"/>
</dbReference>
<dbReference type="GO" id="GO:0005524">
    <property type="term" value="F:ATP binding"/>
    <property type="evidence" value="ECO:0007669"/>
    <property type="project" value="InterPro"/>
</dbReference>
<dbReference type="GO" id="GO:0032543">
    <property type="term" value="P:mitochondrial translation"/>
    <property type="evidence" value="ECO:0007669"/>
    <property type="project" value="TreeGrafter"/>
</dbReference>
<feature type="domain" description="DALR anticodon binding" evidence="5">
    <location>
        <begin position="2"/>
        <end position="101"/>
    </location>
</feature>
<dbReference type="Pfam" id="PF05746">
    <property type="entry name" value="DALR_1"/>
    <property type="match status" value="1"/>
</dbReference>
<dbReference type="AlphaFoldDB" id="A0A1B6ER64"/>
<evidence type="ECO:0000256" key="3">
    <source>
        <dbReference type="ARBA" id="ARBA00049339"/>
    </source>
</evidence>
<dbReference type="SMART" id="SM00836">
    <property type="entry name" value="DALR_1"/>
    <property type="match status" value="1"/>
</dbReference>
<dbReference type="Gene3D" id="1.10.730.10">
    <property type="entry name" value="Isoleucyl-tRNA Synthetase, Domain 1"/>
    <property type="match status" value="1"/>
</dbReference>
<evidence type="ECO:0000256" key="4">
    <source>
        <dbReference type="ARBA" id="ARBA00049595"/>
    </source>
</evidence>
<dbReference type="InterPro" id="IPR001278">
    <property type="entry name" value="Arg-tRNA-ligase"/>
</dbReference>
<dbReference type="GO" id="GO:0004814">
    <property type="term" value="F:arginine-tRNA ligase activity"/>
    <property type="evidence" value="ECO:0007669"/>
    <property type="project" value="UniProtKB-EC"/>
</dbReference>
<accession>A0A1B6ER64</accession>
<gene>
    <name evidence="6" type="ORF">g.48486</name>
</gene>
<protein>
    <recommendedName>
        <fullName evidence="2">Probable arginine--tRNA ligase, mitochondrial</fullName>
        <ecNumber evidence="1">6.1.1.19</ecNumber>
    </recommendedName>
</protein>
<dbReference type="InterPro" id="IPR008909">
    <property type="entry name" value="DALR_anticod-bd"/>
</dbReference>
<evidence type="ECO:0000256" key="1">
    <source>
        <dbReference type="ARBA" id="ARBA00012837"/>
    </source>
</evidence>
<organism evidence="6">
    <name type="scientific">Cuerna arida</name>
    <dbReference type="NCBI Taxonomy" id="1464854"/>
    <lineage>
        <taxon>Eukaryota</taxon>
        <taxon>Metazoa</taxon>
        <taxon>Ecdysozoa</taxon>
        <taxon>Arthropoda</taxon>
        <taxon>Hexapoda</taxon>
        <taxon>Insecta</taxon>
        <taxon>Pterygota</taxon>
        <taxon>Neoptera</taxon>
        <taxon>Paraneoptera</taxon>
        <taxon>Hemiptera</taxon>
        <taxon>Auchenorrhyncha</taxon>
        <taxon>Membracoidea</taxon>
        <taxon>Cicadellidae</taxon>
        <taxon>Cicadellinae</taxon>
        <taxon>Proconiini</taxon>
        <taxon>Cuerna</taxon>
    </lineage>
</organism>
<dbReference type="InterPro" id="IPR009080">
    <property type="entry name" value="tRNAsynth_Ia_anticodon-bd"/>
</dbReference>
<comment type="function">
    <text evidence="4">Catalyzes the attachment of arginine to tRNA(Arg) in a two-step reaction: arginine is first activated by ATP to form Arg-AMP and then transferred to the acceptor end of tRNA(Arg).</text>
</comment>
<feature type="non-terminal residue" evidence="6">
    <location>
        <position position="1"/>
    </location>
</feature>
<evidence type="ECO:0000313" key="6">
    <source>
        <dbReference type="EMBL" id="JAS40380.1"/>
    </source>
</evidence>
<reference evidence="6" key="1">
    <citation type="submission" date="2015-11" db="EMBL/GenBank/DDBJ databases">
        <title>De novo transcriptome assembly of four potential Pierce s Disease insect vectors from Arizona vineyards.</title>
        <authorList>
            <person name="Tassone E.E."/>
        </authorList>
    </citation>
    <scope>NUCLEOTIDE SEQUENCE</scope>
</reference>
<evidence type="ECO:0000256" key="2">
    <source>
        <dbReference type="ARBA" id="ARBA00039495"/>
    </source>
</evidence>
<evidence type="ECO:0000259" key="5">
    <source>
        <dbReference type="SMART" id="SM00836"/>
    </source>
</evidence>
<dbReference type="PANTHER" id="PTHR11956:SF11">
    <property type="entry name" value="ARGININE--TRNA LIGASE, MITOCHONDRIAL-RELATED"/>
    <property type="match status" value="1"/>
</dbReference>
<comment type="catalytic activity">
    <reaction evidence="3">
        <text>tRNA(Arg) + L-arginine + ATP = L-arginyl-tRNA(Arg) + AMP + diphosphate</text>
        <dbReference type="Rhea" id="RHEA:20301"/>
        <dbReference type="Rhea" id="RHEA-COMP:9658"/>
        <dbReference type="Rhea" id="RHEA-COMP:9673"/>
        <dbReference type="ChEBI" id="CHEBI:30616"/>
        <dbReference type="ChEBI" id="CHEBI:32682"/>
        <dbReference type="ChEBI" id="CHEBI:33019"/>
        <dbReference type="ChEBI" id="CHEBI:78442"/>
        <dbReference type="ChEBI" id="CHEBI:78513"/>
        <dbReference type="ChEBI" id="CHEBI:456215"/>
        <dbReference type="EC" id="6.1.1.19"/>
    </reaction>
</comment>
<dbReference type="GO" id="GO:0005739">
    <property type="term" value="C:mitochondrion"/>
    <property type="evidence" value="ECO:0007669"/>
    <property type="project" value="TreeGrafter"/>
</dbReference>
<name>A0A1B6ER64_9HEMI</name>
<dbReference type="GO" id="GO:0006420">
    <property type="term" value="P:arginyl-tRNA aminoacylation"/>
    <property type="evidence" value="ECO:0007669"/>
    <property type="project" value="InterPro"/>
</dbReference>